<gene>
    <name evidence="2" type="primary">LHT1</name>
    <name evidence="2" type="ORF">KSP40_PGU021589</name>
</gene>
<feature type="transmembrane region" description="Helical" evidence="1">
    <location>
        <begin position="209"/>
        <end position="230"/>
    </location>
</feature>
<organism evidence="2 3">
    <name type="scientific">Platanthera guangdongensis</name>
    <dbReference type="NCBI Taxonomy" id="2320717"/>
    <lineage>
        <taxon>Eukaryota</taxon>
        <taxon>Viridiplantae</taxon>
        <taxon>Streptophyta</taxon>
        <taxon>Embryophyta</taxon>
        <taxon>Tracheophyta</taxon>
        <taxon>Spermatophyta</taxon>
        <taxon>Magnoliopsida</taxon>
        <taxon>Liliopsida</taxon>
        <taxon>Asparagales</taxon>
        <taxon>Orchidaceae</taxon>
        <taxon>Orchidoideae</taxon>
        <taxon>Orchideae</taxon>
        <taxon>Orchidinae</taxon>
        <taxon>Platanthera</taxon>
    </lineage>
</organism>
<protein>
    <submittedName>
        <fullName evidence="2">Lysine histidine transporter 1</fullName>
    </submittedName>
</protein>
<evidence type="ECO:0000313" key="2">
    <source>
        <dbReference type="EMBL" id="KAK8970324.1"/>
    </source>
</evidence>
<evidence type="ECO:0000313" key="3">
    <source>
        <dbReference type="Proteomes" id="UP001412067"/>
    </source>
</evidence>
<comment type="caution">
    <text evidence="2">The sequence shown here is derived from an EMBL/GenBank/DDBJ whole genome shotgun (WGS) entry which is preliminary data.</text>
</comment>
<dbReference type="EMBL" id="JBBWWR010000002">
    <property type="protein sequence ID" value="KAK8970324.1"/>
    <property type="molecule type" value="Genomic_DNA"/>
</dbReference>
<reference evidence="2 3" key="1">
    <citation type="journal article" date="2022" name="Nat. Plants">
        <title>Genomes of leafy and leafless Platanthera orchids illuminate the evolution of mycoheterotrophy.</title>
        <authorList>
            <person name="Li M.H."/>
            <person name="Liu K.W."/>
            <person name="Li Z."/>
            <person name="Lu H.C."/>
            <person name="Ye Q.L."/>
            <person name="Zhang D."/>
            <person name="Wang J.Y."/>
            <person name="Li Y.F."/>
            <person name="Zhong Z.M."/>
            <person name="Liu X."/>
            <person name="Yu X."/>
            <person name="Liu D.K."/>
            <person name="Tu X.D."/>
            <person name="Liu B."/>
            <person name="Hao Y."/>
            <person name="Liao X.Y."/>
            <person name="Jiang Y.T."/>
            <person name="Sun W.H."/>
            <person name="Chen J."/>
            <person name="Chen Y.Q."/>
            <person name="Ai Y."/>
            <person name="Zhai J.W."/>
            <person name="Wu S.S."/>
            <person name="Zhou Z."/>
            <person name="Hsiao Y.Y."/>
            <person name="Wu W.L."/>
            <person name="Chen Y.Y."/>
            <person name="Lin Y.F."/>
            <person name="Hsu J.L."/>
            <person name="Li C.Y."/>
            <person name="Wang Z.W."/>
            <person name="Zhao X."/>
            <person name="Zhong W.Y."/>
            <person name="Ma X.K."/>
            <person name="Ma L."/>
            <person name="Huang J."/>
            <person name="Chen G.Z."/>
            <person name="Huang M.Z."/>
            <person name="Huang L."/>
            <person name="Peng D.H."/>
            <person name="Luo Y.B."/>
            <person name="Zou S.Q."/>
            <person name="Chen S.P."/>
            <person name="Lan S."/>
            <person name="Tsai W.C."/>
            <person name="Van de Peer Y."/>
            <person name="Liu Z.J."/>
        </authorList>
    </citation>
    <scope>NUCLEOTIDE SEQUENCE [LARGE SCALE GENOMIC DNA]</scope>
    <source>
        <strain evidence="2">Lor288</strain>
    </source>
</reference>
<sequence>MDYHTVLALADGREARDGSGEAVRSLPRSVNMLSASGWVCSLWCLKNLWEVGVCIMYWSLGEILKKFHDNICLDSKETLAHLFYNDIHIHSFRVVAAPQLQLHICHISAVVVMPLRHDVQLLQKIPQKSQCGSASSSSTSPLPSATFWWQSLATGHFSNTIEDNILISLQKPRWLIAMANMFVVIHVIGSYPCAAPINGATAGMGLPAATILIAVITLSGVFGIAFRFFLIGR</sequence>
<proteinExistence type="predicted"/>
<evidence type="ECO:0000256" key="1">
    <source>
        <dbReference type="SAM" id="Phobius"/>
    </source>
</evidence>
<feature type="transmembrane region" description="Helical" evidence="1">
    <location>
        <begin position="174"/>
        <end position="197"/>
    </location>
</feature>
<name>A0ABR2N374_9ASPA</name>
<accession>A0ABR2N374</accession>
<keyword evidence="1" id="KW-0472">Membrane</keyword>
<keyword evidence="3" id="KW-1185">Reference proteome</keyword>
<dbReference type="Proteomes" id="UP001412067">
    <property type="component" value="Unassembled WGS sequence"/>
</dbReference>
<keyword evidence="1" id="KW-0812">Transmembrane</keyword>
<keyword evidence="1" id="KW-1133">Transmembrane helix</keyword>